<dbReference type="Proteomes" id="UP000216008">
    <property type="component" value="Unassembled WGS sequence"/>
</dbReference>
<proteinExistence type="predicted"/>
<keyword evidence="1" id="KW-0812">Transmembrane</keyword>
<evidence type="ECO:0008006" key="4">
    <source>
        <dbReference type="Google" id="ProtNLM"/>
    </source>
</evidence>
<feature type="transmembrane region" description="Helical" evidence="1">
    <location>
        <begin position="384"/>
        <end position="403"/>
    </location>
</feature>
<gene>
    <name evidence="2" type="ORF">A3Q24_01370</name>
</gene>
<feature type="transmembrane region" description="Helical" evidence="1">
    <location>
        <begin position="873"/>
        <end position="894"/>
    </location>
</feature>
<dbReference type="RefSeq" id="WP_095182535.1">
    <property type="nucleotide sequence ID" value="NZ_NIBD01000008.1"/>
</dbReference>
<feature type="transmembrane region" description="Helical" evidence="1">
    <location>
        <begin position="109"/>
        <end position="130"/>
    </location>
</feature>
<reference evidence="2 3" key="1">
    <citation type="submission" date="2017-05" db="EMBL/GenBank/DDBJ databases">
        <title>Lactobacillus johnsonii from commercial turkeys.</title>
        <authorList>
            <person name="Johnson T.J."/>
            <person name="Youmans B."/>
        </authorList>
    </citation>
    <scope>NUCLEOTIDE SEQUENCE [LARGE SCALE GENOMIC DNA]</scope>
    <source>
        <strain evidence="2 3">UMNLJ114</strain>
    </source>
</reference>
<feature type="transmembrane region" description="Helical" evidence="1">
    <location>
        <begin position="233"/>
        <end position="256"/>
    </location>
</feature>
<dbReference type="PANTHER" id="PTHR38454">
    <property type="entry name" value="INTEGRAL MEMBRANE PROTEIN-RELATED"/>
    <property type="match status" value="1"/>
</dbReference>
<protein>
    <recommendedName>
        <fullName evidence="4">YfhO family protein</fullName>
    </recommendedName>
</protein>
<dbReference type="InterPro" id="IPR018580">
    <property type="entry name" value="Uncharacterised_YfhO"/>
</dbReference>
<dbReference type="PANTHER" id="PTHR38454:SF1">
    <property type="entry name" value="INTEGRAL MEMBRANE PROTEIN"/>
    <property type="match status" value="1"/>
</dbReference>
<feature type="transmembrane region" description="Helical" evidence="1">
    <location>
        <begin position="437"/>
        <end position="455"/>
    </location>
</feature>
<feature type="transmembrane region" description="Helical" evidence="1">
    <location>
        <begin position="191"/>
        <end position="221"/>
    </location>
</feature>
<keyword evidence="1" id="KW-0472">Membrane</keyword>
<evidence type="ECO:0000256" key="1">
    <source>
        <dbReference type="SAM" id="Phobius"/>
    </source>
</evidence>
<feature type="transmembrane region" description="Helical" evidence="1">
    <location>
        <begin position="86"/>
        <end position="103"/>
    </location>
</feature>
<feature type="transmembrane region" description="Helical" evidence="1">
    <location>
        <begin position="142"/>
        <end position="164"/>
    </location>
</feature>
<feature type="transmembrane region" description="Helical" evidence="1">
    <location>
        <begin position="326"/>
        <end position="346"/>
    </location>
</feature>
<comment type="caution">
    <text evidence="2">The sequence shown here is derived from an EMBL/GenBank/DDBJ whole genome shotgun (WGS) entry which is preliminary data.</text>
</comment>
<dbReference type="AlphaFoldDB" id="A0A267MD24"/>
<feature type="transmembrane region" description="Helical" evidence="1">
    <location>
        <begin position="296"/>
        <end position="314"/>
    </location>
</feature>
<feature type="transmembrane region" description="Helical" evidence="1">
    <location>
        <begin position="352"/>
        <end position="372"/>
    </location>
</feature>
<dbReference type="EMBL" id="NIBD01000008">
    <property type="protein sequence ID" value="PAB56713.1"/>
    <property type="molecule type" value="Genomic_DNA"/>
</dbReference>
<name>A0A267MD24_LACJH</name>
<evidence type="ECO:0000313" key="3">
    <source>
        <dbReference type="Proteomes" id="UP000216008"/>
    </source>
</evidence>
<accession>A0A267MD24</accession>
<dbReference type="Pfam" id="PF09586">
    <property type="entry name" value="YfhO"/>
    <property type="match status" value="1"/>
</dbReference>
<sequence>MKYLSKKDKKILKLSLISCLTTIVLFFLLSTLTDCNPFFNGVLYSGDLPNQYLSFFQYYRQLLLGNWSSAGFSFLNGFGGDMAGNIGYYLLSPLNFIVFLFPASKINLAVYLIILIKLGLMSGTFTWLVLKWFNFNCNAYPIFLGIAYGLSGYSIAYAGNVMWLDGLVLLPLVSYALIRGIKINKWLTYSILLACTIIFNYYIGYMVCIFLVMLFLAYAINNFENRRNFIHQFVGFAISSVISGLISAVVILPTFLNLSSNKLSQSDFNSNFEMKTLISGGKAVSRLFIGDTYNDWLPVFVGTLAMIVFILYFIDAHNSIKERIINLVIGIFFVLSITVPKIYLFWHGGQQTIAYPYRFGFIIIFWILLLAARELSNITNNKKERLVATAIYLLISLAVVYIRKRIGPWNAYAWIAVLLVLIFGILVYFSDKKFVRTILLLVGVIELAANAYIGLDHLGMKSGIYPSYVSENQKILSKIPASDKSGRIAKNYELNNDRGEGYTFHYRGMEEFSSNNDSRISSLMTDLGFSTFRYFYYYQTGTVVTDAIFNVKTFINSSLDSQSVSPEYISYGLRDDLKTHRVILKQGDKTVYRNETLPFAFAGNLSNKLKFKDENPVYNQNLVLNSLTQTKTNVLDYSSKKAKIVTNNLSVKYGKLKYKVTKKHKTITKHTKVKFFTVKRNNKQQPGTISFTYDNLKPNQVGYIRFSKRLMELVLVLNSYQTKKQDPNYRLPFSVKINGKNVQLQEYTDQLIGVRADKDGKLKIQMTLDGKADQVKFKYPRFVSINPTALSNKVKKADSKLMKFSTFRDSYVTGNIKVGKNENLVTTIPYSKGWKAEVDGKPVKINRTLKVFVGLKLKPGTHQVTLKYRTPGLFIGVMISIVGVILLVIYTWYLKRKSIR</sequence>
<evidence type="ECO:0000313" key="2">
    <source>
        <dbReference type="EMBL" id="PAB56713.1"/>
    </source>
</evidence>
<feature type="transmembrane region" description="Helical" evidence="1">
    <location>
        <begin position="409"/>
        <end position="430"/>
    </location>
</feature>
<organism evidence="2 3">
    <name type="scientific">Lactobacillus johnsonii</name>
    <dbReference type="NCBI Taxonomy" id="33959"/>
    <lineage>
        <taxon>Bacteria</taxon>
        <taxon>Bacillati</taxon>
        <taxon>Bacillota</taxon>
        <taxon>Bacilli</taxon>
        <taxon>Lactobacillales</taxon>
        <taxon>Lactobacillaceae</taxon>
        <taxon>Lactobacillus</taxon>
    </lineage>
</organism>
<keyword evidence="1" id="KW-1133">Transmembrane helix</keyword>